<evidence type="ECO:0000256" key="9">
    <source>
        <dbReference type="ARBA" id="ARBA00023136"/>
    </source>
</evidence>
<proteinExistence type="inferred from homology"/>
<evidence type="ECO:0000313" key="12">
    <source>
        <dbReference type="EMBL" id="MBC8572796.1"/>
    </source>
</evidence>
<feature type="transmembrane region" description="Helical" evidence="10">
    <location>
        <begin position="34"/>
        <end position="59"/>
    </location>
</feature>
<dbReference type="Pfam" id="PF01061">
    <property type="entry name" value="ABC2_membrane"/>
    <property type="match status" value="1"/>
</dbReference>
<name>A0ABR7N8U2_9FIRM</name>
<keyword evidence="5" id="KW-0762">Sugar transport</keyword>
<keyword evidence="7" id="KW-0972">Capsule biogenesis/degradation</keyword>
<keyword evidence="3 10" id="KW-0813">Transport</keyword>
<comment type="subcellular location">
    <subcellularLocation>
        <location evidence="1 10">Cell membrane</location>
        <topology evidence="1 10">Multi-pass membrane protein</topology>
    </subcellularLocation>
</comment>
<evidence type="ECO:0000256" key="10">
    <source>
        <dbReference type="RuleBase" id="RU361157"/>
    </source>
</evidence>
<keyword evidence="13" id="KW-1185">Reference proteome</keyword>
<comment type="caution">
    <text evidence="12">The sequence shown here is derived from an EMBL/GenBank/DDBJ whole genome shotgun (WGS) entry which is preliminary data.</text>
</comment>
<dbReference type="PANTHER" id="PTHR30413">
    <property type="entry name" value="INNER MEMBRANE TRANSPORT PERMEASE"/>
    <property type="match status" value="1"/>
</dbReference>
<evidence type="ECO:0000256" key="7">
    <source>
        <dbReference type="ARBA" id="ARBA00022903"/>
    </source>
</evidence>
<dbReference type="InterPro" id="IPR047817">
    <property type="entry name" value="ABC2_TM_bact-type"/>
</dbReference>
<keyword evidence="9 10" id="KW-0472">Membrane</keyword>
<dbReference type="PROSITE" id="PS51012">
    <property type="entry name" value="ABC_TM2"/>
    <property type="match status" value="1"/>
</dbReference>
<evidence type="ECO:0000256" key="2">
    <source>
        <dbReference type="ARBA" id="ARBA00007783"/>
    </source>
</evidence>
<dbReference type="InterPro" id="IPR000412">
    <property type="entry name" value="ABC_2_transport"/>
</dbReference>
<accession>A0ABR7N8U2</accession>
<feature type="domain" description="ABC transmembrane type-2" evidence="11">
    <location>
        <begin position="35"/>
        <end position="254"/>
    </location>
</feature>
<evidence type="ECO:0000259" key="11">
    <source>
        <dbReference type="PROSITE" id="PS51012"/>
    </source>
</evidence>
<evidence type="ECO:0000313" key="13">
    <source>
        <dbReference type="Proteomes" id="UP000657421"/>
    </source>
</evidence>
<keyword evidence="4 10" id="KW-1003">Cell membrane</keyword>
<evidence type="ECO:0000256" key="8">
    <source>
        <dbReference type="ARBA" id="ARBA00022989"/>
    </source>
</evidence>
<evidence type="ECO:0000256" key="5">
    <source>
        <dbReference type="ARBA" id="ARBA00022597"/>
    </source>
</evidence>
<dbReference type="PRINTS" id="PR00164">
    <property type="entry name" value="ABC2TRNSPORT"/>
</dbReference>
<comment type="similarity">
    <text evidence="2 10">Belongs to the ABC-2 integral membrane protein family.</text>
</comment>
<comment type="caution">
    <text evidence="10">Lacks conserved residue(s) required for the propagation of feature annotation.</text>
</comment>
<gene>
    <name evidence="12" type="ORF">H8716_06805</name>
</gene>
<feature type="transmembrane region" description="Helical" evidence="10">
    <location>
        <begin position="110"/>
        <end position="133"/>
    </location>
</feature>
<keyword evidence="8 10" id="KW-1133">Transmembrane helix</keyword>
<organism evidence="12 13">
    <name type="scientific">Jingyaoa shaoxingensis</name>
    <dbReference type="NCBI Taxonomy" id="2763671"/>
    <lineage>
        <taxon>Bacteria</taxon>
        <taxon>Bacillati</taxon>
        <taxon>Bacillota</taxon>
        <taxon>Clostridia</taxon>
        <taxon>Lachnospirales</taxon>
        <taxon>Lachnospiraceae</taxon>
        <taxon>Jingyaoa</taxon>
    </lineage>
</organism>
<reference evidence="12 13" key="1">
    <citation type="submission" date="2020-08" db="EMBL/GenBank/DDBJ databases">
        <title>Genome public.</title>
        <authorList>
            <person name="Liu C."/>
            <person name="Sun Q."/>
        </authorList>
    </citation>
    <scope>NUCLEOTIDE SEQUENCE [LARGE SCALE GENOMIC DNA]</scope>
    <source>
        <strain evidence="12 13">NSJ-46</strain>
    </source>
</reference>
<evidence type="ECO:0000256" key="4">
    <source>
        <dbReference type="ARBA" id="ARBA00022475"/>
    </source>
</evidence>
<evidence type="ECO:0000256" key="3">
    <source>
        <dbReference type="ARBA" id="ARBA00022448"/>
    </source>
</evidence>
<evidence type="ECO:0000256" key="1">
    <source>
        <dbReference type="ARBA" id="ARBA00004651"/>
    </source>
</evidence>
<feature type="transmembrane region" description="Helical" evidence="10">
    <location>
        <begin position="139"/>
        <end position="163"/>
    </location>
</feature>
<protein>
    <recommendedName>
        <fullName evidence="10">Transport permease protein</fullName>
    </recommendedName>
</protein>
<dbReference type="PANTHER" id="PTHR30413:SF10">
    <property type="entry name" value="CAPSULE POLYSACCHARIDE EXPORT INNER-MEMBRANE PROTEIN CTRC"/>
    <property type="match status" value="1"/>
</dbReference>
<feature type="transmembrane region" description="Helical" evidence="10">
    <location>
        <begin position="232"/>
        <end position="251"/>
    </location>
</feature>
<dbReference type="EMBL" id="JACRSZ010000005">
    <property type="protein sequence ID" value="MBC8572796.1"/>
    <property type="molecule type" value="Genomic_DNA"/>
</dbReference>
<dbReference type="InterPro" id="IPR013525">
    <property type="entry name" value="ABC2_TM"/>
</dbReference>
<feature type="transmembrane region" description="Helical" evidence="10">
    <location>
        <begin position="175"/>
        <end position="194"/>
    </location>
</feature>
<evidence type="ECO:0000256" key="6">
    <source>
        <dbReference type="ARBA" id="ARBA00022692"/>
    </source>
</evidence>
<dbReference type="RefSeq" id="WP_249307821.1">
    <property type="nucleotide sequence ID" value="NZ_JACRSZ010000005.1"/>
</dbReference>
<dbReference type="Proteomes" id="UP000657421">
    <property type="component" value="Unassembled WGS sequence"/>
</dbReference>
<keyword evidence="6 10" id="KW-0812">Transmembrane</keyword>
<sequence>MSAFRYRVKVLYQYKDLIKELVSRDLKLKYRRSFLGYIWSVLNPLLIMMVLTVVFSTMFNKNIDNYPVYLLSGRVLYDFLKLSTNNAMKSVTGNAALLKKTNVPKYIFTLAKVTSCMVDMVLSMGALVIVMLVTGAKFYWTFLLFPVVVLQMYIFCCGLGFLLATLNVFFRDIVYIYNAITTAWLYLTPIIYPLERLPENMQFLIREFNPMYYYVQQFRDLVYTGCLPQARVFYGGWIIAFIMLVIGVTVFQRKKDKFILYI</sequence>